<dbReference type="AlphaFoldDB" id="A0A914MHA8"/>
<dbReference type="Gene3D" id="3.30.1370.10">
    <property type="entry name" value="K Homology domain, type 1"/>
    <property type="match status" value="1"/>
</dbReference>
<evidence type="ECO:0000313" key="8">
    <source>
        <dbReference type="WBParaSite" id="Minc3s01887g26970"/>
    </source>
</evidence>
<proteinExistence type="predicted"/>
<dbReference type="InterPro" id="IPR001841">
    <property type="entry name" value="Znf_RING"/>
</dbReference>
<protein>
    <submittedName>
        <fullName evidence="8">RING-type domain-containing protein</fullName>
    </submittedName>
</protein>
<evidence type="ECO:0000256" key="5">
    <source>
        <dbReference type="SAM" id="Coils"/>
    </source>
</evidence>
<feature type="coiled-coil region" evidence="5">
    <location>
        <begin position="343"/>
        <end position="377"/>
    </location>
</feature>
<name>A0A914MHA8_MELIC</name>
<dbReference type="PROSITE" id="PS50089">
    <property type="entry name" value="ZF_RING_2"/>
    <property type="match status" value="1"/>
</dbReference>
<dbReference type="Pfam" id="PF13920">
    <property type="entry name" value="zf-C3HC4_3"/>
    <property type="match status" value="1"/>
</dbReference>
<keyword evidence="1 4" id="KW-0863">Zinc-finger</keyword>
<keyword evidence="2" id="KW-0862">Zinc</keyword>
<dbReference type="InterPro" id="IPR004087">
    <property type="entry name" value="KH_dom"/>
</dbReference>
<sequence length="426" mass="48934">MLCNKQLNHIEKSLNNKNKIDDHSLNKSLFKTSIVIPSAVQSLLIGNKGLNIKKLQTEFGVKMRLLGDNWLDYPKGRTLQILGDSEEKVVKVRKYIDEEYILKKCEALNIGQKFLGTFEDEQKFVCKEILIPRILTTQSEEDMAKMQKTSGIVEYLYRDSKQDGMRTIILRGTSDSIVKAEKELEIMTAKIKRKSNSVSSFGETIVISNRPPPIFSQQNSTNNFKPLPKFNQKLINTTTNFQKQGNIQNSLSPYSPPLLAKSFINETKNVENNDISVSAFSVQSSKHPAKNFISTEYPNNNDKNEPIFDSVIDIDFNQHRKNEYNIHRNSKFNNSNKCSITSEERSEAEIRELRSENEKLKRQVALKDRELVRLNAVRSCFGCNSSQRSVIFLPCAHFLFCVRCADRNENCQICNVPRTKRLVKYE</sequence>
<accession>A0A914MHA8</accession>
<dbReference type="CDD" id="cd00105">
    <property type="entry name" value="KH-I"/>
    <property type="match status" value="1"/>
</dbReference>
<evidence type="ECO:0000256" key="1">
    <source>
        <dbReference type="ARBA" id="ARBA00022771"/>
    </source>
</evidence>
<evidence type="ECO:0000256" key="2">
    <source>
        <dbReference type="ARBA" id="ARBA00022833"/>
    </source>
</evidence>
<dbReference type="Gene3D" id="3.30.40.10">
    <property type="entry name" value="Zinc/RING finger domain, C3HC4 (zinc finger)"/>
    <property type="match status" value="1"/>
</dbReference>
<organism evidence="7 8">
    <name type="scientific">Meloidogyne incognita</name>
    <name type="common">Southern root-knot nematode worm</name>
    <name type="synonym">Oxyuris incognita</name>
    <dbReference type="NCBI Taxonomy" id="6306"/>
    <lineage>
        <taxon>Eukaryota</taxon>
        <taxon>Metazoa</taxon>
        <taxon>Ecdysozoa</taxon>
        <taxon>Nematoda</taxon>
        <taxon>Chromadorea</taxon>
        <taxon>Rhabditida</taxon>
        <taxon>Tylenchina</taxon>
        <taxon>Tylenchomorpha</taxon>
        <taxon>Tylenchoidea</taxon>
        <taxon>Meloidogynidae</taxon>
        <taxon>Meloidogyninae</taxon>
        <taxon>Meloidogyne</taxon>
        <taxon>Meloidogyne incognita group</taxon>
    </lineage>
</organism>
<dbReference type="InterPro" id="IPR013083">
    <property type="entry name" value="Znf_RING/FYVE/PHD"/>
</dbReference>
<evidence type="ECO:0000313" key="7">
    <source>
        <dbReference type="Proteomes" id="UP000887563"/>
    </source>
</evidence>
<evidence type="ECO:0000259" key="6">
    <source>
        <dbReference type="PROSITE" id="PS50089"/>
    </source>
</evidence>
<keyword evidence="3" id="KW-0694">RNA-binding</keyword>
<dbReference type="Pfam" id="PF00013">
    <property type="entry name" value="KH_1"/>
    <property type="match status" value="1"/>
</dbReference>
<keyword evidence="5" id="KW-0175">Coiled coil</keyword>
<dbReference type="SMART" id="SM00322">
    <property type="entry name" value="KH"/>
    <property type="match status" value="1"/>
</dbReference>
<dbReference type="PROSITE" id="PS50084">
    <property type="entry name" value="KH_TYPE_1"/>
    <property type="match status" value="1"/>
</dbReference>
<reference evidence="8" key="1">
    <citation type="submission" date="2022-11" db="UniProtKB">
        <authorList>
            <consortium name="WormBaseParasite"/>
        </authorList>
    </citation>
    <scope>IDENTIFICATION</scope>
</reference>
<evidence type="ECO:0000256" key="3">
    <source>
        <dbReference type="PROSITE-ProRule" id="PRU00117"/>
    </source>
</evidence>
<feature type="domain" description="RING-type" evidence="6">
    <location>
        <begin position="380"/>
        <end position="415"/>
    </location>
</feature>
<keyword evidence="7" id="KW-1185">Reference proteome</keyword>
<dbReference type="SUPFAM" id="SSF54791">
    <property type="entry name" value="Eukaryotic type KH-domain (KH-domain type I)"/>
    <property type="match status" value="1"/>
</dbReference>
<keyword evidence="1 4" id="KW-0479">Metal-binding</keyword>
<dbReference type="GO" id="GO:0003723">
    <property type="term" value="F:RNA binding"/>
    <property type="evidence" value="ECO:0007669"/>
    <property type="project" value="UniProtKB-UniRule"/>
</dbReference>
<dbReference type="WBParaSite" id="Minc3s01887g26970">
    <property type="protein sequence ID" value="Minc3s01887g26970"/>
    <property type="gene ID" value="Minc3s01887g26970"/>
</dbReference>
<dbReference type="GO" id="GO:0008270">
    <property type="term" value="F:zinc ion binding"/>
    <property type="evidence" value="ECO:0007669"/>
    <property type="project" value="UniProtKB-KW"/>
</dbReference>
<dbReference type="InterPro" id="IPR004088">
    <property type="entry name" value="KH_dom_type_1"/>
</dbReference>
<evidence type="ECO:0000256" key="4">
    <source>
        <dbReference type="PROSITE-ProRule" id="PRU00175"/>
    </source>
</evidence>
<dbReference type="InterPro" id="IPR036612">
    <property type="entry name" value="KH_dom_type_1_sf"/>
</dbReference>
<dbReference type="Proteomes" id="UP000887563">
    <property type="component" value="Unplaced"/>
</dbReference>